<evidence type="ECO:0000259" key="1">
    <source>
        <dbReference type="SMART" id="SM00458"/>
    </source>
</evidence>
<reference evidence="2 3" key="1">
    <citation type="submission" date="2023-11" db="EMBL/GenBank/DDBJ databases">
        <title>Lentzea sokolovensis, sp. nov., Lentzea kristufkii, sp. nov., and Lentzea miocenensis, sp. nov., rare actinobacteria from Sokolov Coal Basin, Miocene lacustrine sediment, Czech Republic.</title>
        <authorList>
            <person name="Lara A."/>
            <person name="Kotroba L."/>
            <person name="Nouioui I."/>
            <person name="Neumann-Schaal M."/>
            <person name="Mast Y."/>
            <person name="Chronakova A."/>
        </authorList>
    </citation>
    <scope>NUCLEOTIDE SEQUENCE [LARGE SCALE GENOMIC DNA]</scope>
    <source>
        <strain evidence="2 3">BCCO 10_0061</strain>
    </source>
</reference>
<dbReference type="RefSeq" id="WP_319980130.1">
    <property type="nucleotide sequence ID" value="NZ_JAXAVU010000015.1"/>
</dbReference>
<accession>A0ABU4V8U0</accession>
<evidence type="ECO:0000313" key="3">
    <source>
        <dbReference type="Proteomes" id="UP001285352"/>
    </source>
</evidence>
<dbReference type="CDD" id="cd00161">
    <property type="entry name" value="beta-trefoil_Ricin-like"/>
    <property type="match status" value="1"/>
</dbReference>
<sequence>MLTGIISPASAAPTPASPVISSMPEVGTSAVFNDYRIRNLNSGKCLLVRGGADNTQVVQNTCLDFADQKWVLEYKGSFARIRNMNSGKCLLVRGLEDNTPVVQNTCLDFADQYWNLSDYGTGLLWIQNVNSGKCLLVRGGNDNAPLVQSACGQFPDQAWY</sequence>
<proteinExistence type="predicted"/>
<dbReference type="Pfam" id="PF00652">
    <property type="entry name" value="Ricin_B_lectin"/>
    <property type="match status" value="1"/>
</dbReference>
<organism evidence="2 3">
    <name type="scientific">Lentzea sokolovensis</name>
    <dbReference type="NCBI Taxonomy" id="3095429"/>
    <lineage>
        <taxon>Bacteria</taxon>
        <taxon>Bacillati</taxon>
        <taxon>Actinomycetota</taxon>
        <taxon>Actinomycetes</taxon>
        <taxon>Pseudonocardiales</taxon>
        <taxon>Pseudonocardiaceae</taxon>
        <taxon>Lentzea</taxon>
    </lineage>
</organism>
<keyword evidence="3" id="KW-1185">Reference proteome</keyword>
<dbReference type="PROSITE" id="PS50231">
    <property type="entry name" value="RICIN_B_LECTIN"/>
    <property type="match status" value="1"/>
</dbReference>
<gene>
    <name evidence="2" type="ORF">SK854_38770</name>
</gene>
<dbReference type="EMBL" id="JAXAVU010000015">
    <property type="protein sequence ID" value="MDX8148109.1"/>
    <property type="molecule type" value="Genomic_DNA"/>
</dbReference>
<protein>
    <submittedName>
        <fullName evidence="2">RICIN domain-containing protein</fullName>
    </submittedName>
</protein>
<feature type="domain" description="Ricin B lectin" evidence="1">
    <location>
        <begin position="33"/>
        <end position="160"/>
    </location>
</feature>
<dbReference type="InterPro" id="IPR000772">
    <property type="entry name" value="Ricin_B_lectin"/>
</dbReference>
<dbReference type="SUPFAM" id="SSF50370">
    <property type="entry name" value="Ricin B-like lectins"/>
    <property type="match status" value="1"/>
</dbReference>
<evidence type="ECO:0000313" key="2">
    <source>
        <dbReference type="EMBL" id="MDX8148109.1"/>
    </source>
</evidence>
<name>A0ABU4V8U0_9PSEU</name>
<reference evidence="2 3" key="2">
    <citation type="submission" date="2023-11" db="EMBL/GenBank/DDBJ databases">
        <authorList>
            <person name="Lara A.C."/>
            <person name="Chronakova A."/>
        </authorList>
    </citation>
    <scope>NUCLEOTIDE SEQUENCE [LARGE SCALE GENOMIC DNA]</scope>
    <source>
        <strain evidence="2 3">BCCO 10_0061</strain>
    </source>
</reference>
<dbReference type="InterPro" id="IPR035992">
    <property type="entry name" value="Ricin_B-like_lectins"/>
</dbReference>
<dbReference type="SMART" id="SM00458">
    <property type="entry name" value="RICIN"/>
    <property type="match status" value="1"/>
</dbReference>
<dbReference type="Gene3D" id="2.80.10.50">
    <property type="match status" value="1"/>
</dbReference>
<dbReference type="Proteomes" id="UP001285352">
    <property type="component" value="Unassembled WGS sequence"/>
</dbReference>
<comment type="caution">
    <text evidence="2">The sequence shown here is derived from an EMBL/GenBank/DDBJ whole genome shotgun (WGS) entry which is preliminary data.</text>
</comment>